<accession>A0A9Q0KIG6</accession>
<gene>
    <name evidence="2" type="ORF">NE237_004342</name>
</gene>
<reference evidence="2" key="1">
    <citation type="journal article" date="2023" name="Plant J.">
        <title>The genome of the king protea, Protea cynaroides.</title>
        <authorList>
            <person name="Chang J."/>
            <person name="Duong T.A."/>
            <person name="Schoeman C."/>
            <person name="Ma X."/>
            <person name="Roodt D."/>
            <person name="Barker N."/>
            <person name="Li Z."/>
            <person name="Van de Peer Y."/>
            <person name="Mizrachi E."/>
        </authorList>
    </citation>
    <scope>NUCLEOTIDE SEQUENCE</scope>
    <source>
        <tissue evidence="2">Young leaves</tissue>
    </source>
</reference>
<keyword evidence="3" id="KW-1185">Reference proteome</keyword>
<protein>
    <submittedName>
        <fullName evidence="2">Uncharacterized protein</fullName>
    </submittedName>
</protein>
<evidence type="ECO:0000256" key="1">
    <source>
        <dbReference type="SAM" id="MobiDB-lite"/>
    </source>
</evidence>
<organism evidence="2 3">
    <name type="scientific">Protea cynaroides</name>
    <dbReference type="NCBI Taxonomy" id="273540"/>
    <lineage>
        <taxon>Eukaryota</taxon>
        <taxon>Viridiplantae</taxon>
        <taxon>Streptophyta</taxon>
        <taxon>Embryophyta</taxon>
        <taxon>Tracheophyta</taxon>
        <taxon>Spermatophyta</taxon>
        <taxon>Magnoliopsida</taxon>
        <taxon>Proteales</taxon>
        <taxon>Proteaceae</taxon>
        <taxon>Protea</taxon>
    </lineage>
</organism>
<dbReference type="AlphaFoldDB" id="A0A9Q0KIG6"/>
<dbReference type="EMBL" id="JAMYWD010000005">
    <property type="protein sequence ID" value="KAJ4971243.1"/>
    <property type="molecule type" value="Genomic_DNA"/>
</dbReference>
<evidence type="ECO:0000313" key="2">
    <source>
        <dbReference type="EMBL" id="KAJ4971243.1"/>
    </source>
</evidence>
<proteinExistence type="predicted"/>
<comment type="caution">
    <text evidence="2">The sequence shown here is derived from an EMBL/GenBank/DDBJ whole genome shotgun (WGS) entry which is preliminary data.</text>
</comment>
<name>A0A9Q0KIG6_9MAGN</name>
<feature type="compositionally biased region" description="Basic residues" evidence="1">
    <location>
        <begin position="9"/>
        <end position="23"/>
    </location>
</feature>
<sequence>MPQACLQARRTRARSRPTRKHARRLTGPVLAQGARPCHKHARKLAILQDPCSLKTNPQACLQAYRTRAHVRTCHKRARKPVCRVHTREPCSRKAMPQACPQVRGILIQRLG</sequence>
<feature type="region of interest" description="Disordered" evidence="1">
    <location>
        <begin position="1"/>
        <end position="23"/>
    </location>
</feature>
<dbReference type="Proteomes" id="UP001141806">
    <property type="component" value="Unassembled WGS sequence"/>
</dbReference>
<evidence type="ECO:0000313" key="3">
    <source>
        <dbReference type="Proteomes" id="UP001141806"/>
    </source>
</evidence>